<proteinExistence type="predicted"/>
<comment type="caution">
    <text evidence="2">The sequence shown here is derived from an EMBL/GenBank/DDBJ whole genome shotgun (WGS) entry which is preliminary data.</text>
</comment>
<evidence type="ECO:0000256" key="1">
    <source>
        <dbReference type="SAM" id="MobiDB-lite"/>
    </source>
</evidence>
<dbReference type="AlphaFoldDB" id="A0A178CMN3"/>
<feature type="region of interest" description="Disordered" evidence="1">
    <location>
        <begin position="64"/>
        <end position="101"/>
    </location>
</feature>
<evidence type="ECO:0000313" key="3">
    <source>
        <dbReference type="Proteomes" id="UP000185904"/>
    </source>
</evidence>
<sequence length="120" mass="13132">MVFEYKNFLLEEAAFGLEFAGFDFVTATGLPLYPGTYSKHDGEVEPYFFPNLIAYTAGEPQPQVPLGLDSIPVSPSDMEMNHGGTARKTEDTSASASTSAKPNHCYFQFSVRTNPESPNP</sequence>
<protein>
    <submittedName>
        <fullName evidence="2">Uncharacterized protein</fullName>
    </submittedName>
</protein>
<dbReference type="Proteomes" id="UP000185904">
    <property type="component" value="Unassembled WGS sequence"/>
</dbReference>
<keyword evidence="3" id="KW-1185">Reference proteome</keyword>
<accession>A0A178CMN3</accession>
<dbReference type="EMBL" id="LVCJ01000066">
    <property type="protein sequence ID" value="OAL31069.1"/>
    <property type="molecule type" value="Genomic_DNA"/>
</dbReference>
<dbReference type="GeneID" id="34591804"/>
<gene>
    <name evidence="2" type="ORF">AYO20_08400</name>
</gene>
<organism evidence="2 3">
    <name type="scientific">Fonsecaea nubica</name>
    <dbReference type="NCBI Taxonomy" id="856822"/>
    <lineage>
        <taxon>Eukaryota</taxon>
        <taxon>Fungi</taxon>
        <taxon>Dikarya</taxon>
        <taxon>Ascomycota</taxon>
        <taxon>Pezizomycotina</taxon>
        <taxon>Eurotiomycetes</taxon>
        <taxon>Chaetothyriomycetidae</taxon>
        <taxon>Chaetothyriales</taxon>
        <taxon>Herpotrichiellaceae</taxon>
        <taxon>Fonsecaea</taxon>
    </lineage>
</organism>
<name>A0A178CMN3_9EURO</name>
<evidence type="ECO:0000313" key="2">
    <source>
        <dbReference type="EMBL" id="OAL31069.1"/>
    </source>
</evidence>
<reference evidence="2 3" key="1">
    <citation type="submission" date="2016-03" db="EMBL/GenBank/DDBJ databases">
        <title>The draft genome sequence of Fonsecaea nubica causative agent of cutaneous subcutaneous infection in human host.</title>
        <authorList>
            <person name="Costa F."/>
            <person name="Sybren D.H."/>
            <person name="Raittz R.T."/>
            <person name="Weiss V.A."/>
            <person name="Leao A.C."/>
            <person name="Gomes R."/>
            <person name="De Souza E.M."/>
            <person name="Pedrosa F.O."/>
            <person name="Steffens M.B."/>
            <person name="Bombassaro A."/>
            <person name="Tadra-Sfeir M.Z."/>
            <person name="Moreno L.F."/>
            <person name="Najafzadeh M.J."/>
            <person name="Felipe M.S."/>
            <person name="Teixeira M."/>
            <person name="Sun J."/>
            <person name="Xi L."/>
            <person name="Castro M.A."/>
            <person name="Vicente V.A."/>
        </authorList>
    </citation>
    <scope>NUCLEOTIDE SEQUENCE [LARGE SCALE GENOMIC DNA]</scope>
    <source>
        <strain evidence="2 3">CBS 269.64</strain>
    </source>
</reference>
<dbReference type="RefSeq" id="XP_022497315.1">
    <property type="nucleotide sequence ID" value="XM_022646677.1"/>
</dbReference>